<feature type="signal peptide" evidence="1">
    <location>
        <begin position="1"/>
        <end position="19"/>
    </location>
</feature>
<evidence type="ECO:0000313" key="2">
    <source>
        <dbReference type="EMBL" id="KAG0586142.1"/>
    </source>
</evidence>
<comment type="caution">
    <text evidence="2">The sequence shown here is derived from an EMBL/GenBank/DDBJ whole genome shotgun (WGS) entry which is preliminary data.</text>
</comment>
<feature type="chain" id="PRO_5035862514" evidence="1">
    <location>
        <begin position="20"/>
        <end position="64"/>
    </location>
</feature>
<dbReference type="EMBL" id="CM026422">
    <property type="protein sequence ID" value="KAG0586142.1"/>
    <property type="molecule type" value="Genomic_DNA"/>
</dbReference>
<dbReference type="Proteomes" id="UP000822688">
    <property type="component" value="Chromosome 2"/>
</dbReference>
<keyword evidence="3" id="KW-1185">Reference proteome</keyword>
<accession>A0A8T0ISJ7</accession>
<protein>
    <submittedName>
        <fullName evidence="2">Uncharacterized protein</fullName>
    </submittedName>
</protein>
<reference evidence="2" key="1">
    <citation type="submission" date="2020-06" db="EMBL/GenBank/DDBJ databases">
        <title>WGS assembly of Ceratodon purpureus strain R40.</title>
        <authorList>
            <person name="Carey S.B."/>
            <person name="Jenkins J."/>
            <person name="Shu S."/>
            <person name="Lovell J.T."/>
            <person name="Sreedasyam A."/>
            <person name="Maumus F."/>
            <person name="Tiley G.P."/>
            <person name="Fernandez-Pozo N."/>
            <person name="Barry K."/>
            <person name="Chen C."/>
            <person name="Wang M."/>
            <person name="Lipzen A."/>
            <person name="Daum C."/>
            <person name="Saski C.A."/>
            <person name="Payton A.C."/>
            <person name="Mcbreen J.C."/>
            <person name="Conrad R.E."/>
            <person name="Kollar L.M."/>
            <person name="Olsson S."/>
            <person name="Huttunen S."/>
            <person name="Landis J.B."/>
            <person name="Wickett N.J."/>
            <person name="Johnson M.G."/>
            <person name="Rensing S.A."/>
            <person name="Grimwood J."/>
            <person name="Schmutz J."/>
            <person name="Mcdaniel S.F."/>
        </authorList>
    </citation>
    <scope>NUCLEOTIDE SEQUENCE</scope>
    <source>
        <strain evidence="2">R40</strain>
    </source>
</reference>
<keyword evidence="1" id="KW-0732">Signal</keyword>
<dbReference type="AlphaFoldDB" id="A0A8T0ISJ7"/>
<evidence type="ECO:0000256" key="1">
    <source>
        <dbReference type="SAM" id="SignalP"/>
    </source>
</evidence>
<gene>
    <name evidence="2" type="ORF">KC19_2G067800</name>
</gene>
<organism evidence="2 3">
    <name type="scientific">Ceratodon purpureus</name>
    <name type="common">Fire moss</name>
    <name type="synonym">Dicranum purpureum</name>
    <dbReference type="NCBI Taxonomy" id="3225"/>
    <lineage>
        <taxon>Eukaryota</taxon>
        <taxon>Viridiplantae</taxon>
        <taxon>Streptophyta</taxon>
        <taxon>Embryophyta</taxon>
        <taxon>Bryophyta</taxon>
        <taxon>Bryophytina</taxon>
        <taxon>Bryopsida</taxon>
        <taxon>Dicranidae</taxon>
        <taxon>Pseudoditrichales</taxon>
        <taxon>Ditrichaceae</taxon>
        <taxon>Ceratodon</taxon>
    </lineage>
</organism>
<proteinExistence type="predicted"/>
<name>A0A8T0ISJ7_CERPU</name>
<evidence type="ECO:0000313" key="3">
    <source>
        <dbReference type="Proteomes" id="UP000822688"/>
    </source>
</evidence>
<sequence length="64" mass="7124">MKLVILLLGTLPLFYGGTAITVERAGLSFSGRASQFFDYSCSAMRSWWIARFEGSLLHPDGEDH</sequence>